<dbReference type="InterPro" id="IPR047187">
    <property type="entry name" value="SF1_C_Upf1"/>
</dbReference>
<dbReference type="STRING" id="29845.A0A1V6RY30"/>
<dbReference type="Proteomes" id="UP000191518">
    <property type="component" value="Unassembled WGS sequence"/>
</dbReference>
<evidence type="ECO:0000256" key="3">
    <source>
        <dbReference type="ARBA" id="ARBA00022806"/>
    </source>
</evidence>
<evidence type="ECO:0000256" key="4">
    <source>
        <dbReference type="ARBA" id="ARBA00022840"/>
    </source>
</evidence>
<keyword evidence="3" id="KW-0347">Helicase</keyword>
<dbReference type="Gene3D" id="3.40.50.300">
    <property type="entry name" value="P-loop containing nucleotide triphosphate hydrolases"/>
    <property type="match status" value="1"/>
</dbReference>
<evidence type="ECO:0000313" key="8">
    <source>
        <dbReference type="EMBL" id="OQE06665.1"/>
    </source>
</evidence>
<protein>
    <recommendedName>
        <fullName evidence="7">DNA2/NAM7 helicase-like C-terminal domain-containing protein</fullName>
    </recommendedName>
</protein>
<feature type="coiled-coil region" evidence="5">
    <location>
        <begin position="338"/>
        <end position="365"/>
    </location>
</feature>
<keyword evidence="1" id="KW-0547">Nucleotide-binding</keyword>
<feature type="domain" description="DNA2/NAM7 helicase-like C-terminal" evidence="7">
    <location>
        <begin position="43"/>
        <end position="227"/>
    </location>
</feature>
<organism evidence="8 9">
    <name type="scientific">Penicillium vulpinum</name>
    <dbReference type="NCBI Taxonomy" id="29845"/>
    <lineage>
        <taxon>Eukaryota</taxon>
        <taxon>Fungi</taxon>
        <taxon>Dikarya</taxon>
        <taxon>Ascomycota</taxon>
        <taxon>Pezizomycotina</taxon>
        <taxon>Eurotiomycetes</taxon>
        <taxon>Eurotiomycetidae</taxon>
        <taxon>Eurotiales</taxon>
        <taxon>Aspergillaceae</taxon>
        <taxon>Penicillium</taxon>
    </lineage>
</organism>
<proteinExistence type="predicted"/>
<name>A0A1V6RY30_9EURO</name>
<evidence type="ECO:0000259" key="7">
    <source>
        <dbReference type="Pfam" id="PF13087"/>
    </source>
</evidence>
<dbReference type="AlphaFoldDB" id="A0A1V6RY30"/>
<gene>
    <name evidence="8" type="ORF">PENVUL_c017G09491</name>
</gene>
<evidence type="ECO:0000256" key="1">
    <source>
        <dbReference type="ARBA" id="ARBA00022741"/>
    </source>
</evidence>
<feature type="region of interest" description="Disordered" evidence="6">
    <location>
        <begin position="271"/>
        <end position="328"/>
    </location>
</feature>
<feature type="compositionally biased region" description="Low complexity" evidence="6">
    <location>
        <begin position="284"/>
        <end position="308"/>
    </location>
</feature>
<dbReference type="GO" id="GO:0016787">
    <property type="term" value="F:hydrolase activity"/>
    <property type="evidence" value="ECO:0007669"/>
    <property type="project" value="UniProtKB-KW"/>
</dbReference>
<dbReference type="SUPFAM" id="SSF52540">
    <property type="entry name" value="P-loop containing nucleoside triphosphate hydrolases"/>
    <property type="match status" value="1"/>
</dbReference>
<keyword evidence="9" id="KW-1185">Reference proteome</keyword>
<dbReference type="CDD" id="cd18808">
    <property type="entry name" value="SF1_C_Upf1"/>
    <property type="match status" value="1"/>
</dbReference>
<evidence type="ECO:0000256" key="5">
    <source>
        <dbReference type="SAM" id="Coils"/>
    </source>
</evidence>
<evidence type="ECO:0000313" key="9">
    <source>
        <dbReference type="Proteomes" id="UP000191518"/>
    </source>
</evidence>
<evidence type="ECO:0000256" key="6">
    <source>
        <dbReference type="SAM" id="MobiDB-lite"/>
    </source>
</evidence>
<sequence>MGFDGGLMGRGLGPSKPGPFMGFTEAYTVLSKGENEGANYQGKSLMSRLSDLYPLTLLEINYRCHPQILDWPVSAIYKDKITASEQNVMADRVGNAWDTFVSSLYHFKRAGSTSWCNDEHISVVITFLRALHTDRSSNDRIGPSDVVLICPYKEQVKRVNQRFAQEGVKYDRCLTIDGSQGQEANVIIFIFTKPRTSDESEVGFLASYHRLNVALTRTKKLLILVANLGIWNKRWAGAAKNGSTRYLGSFLTDAFAKNDILKWEGTKTVTERVDGTQKPKAIVSMPASSMRKAPSAPKSAAPPRKASPVTRPPASPRNVEQSGAVGVAPDSKVIGGEAVKITSSLEQLKLDREALEAEQIAMNERWTMLDAMLAKWNAE</sequence>
<evidence type="ECO:0000256" key="2">
    <source>
        <dbReference type="ARBA" id="ARBA00022801"/>
    </source>
</evidence>
<dbReference type="InterPro" id="IPR041679">
    <property type="entry name" value="DNA2/NAM7-like_C"/>
</dbReference>
<dbReference type="GO" id="GO:0043139">
    <property type="term" value="F:5'-3' DNA helicase activity"/>
    <property type="evidence" value="ECO:0007669"/>
    <property type="project" value="TreeGrafter"/>
</dbReference>
<dbReference type="PANTHER" id="PTHR43788">
    <property type="entry name" value="DNA2/NAM7 HELICASE FAMILY MEMBER"/>
    <property type="match status" value="1"/>
</dbReference>
<dbReference type="PANTHER" id="PTHR43788:SF8">
    <property type="entry name" value="DNA-BINDING PROTEIN SMUBP-2"/>
    <property type="match status" value="1"/>
</dbReference>
<keyword evidence="4" id="KW-0067">ATP-binding</keyword>
<keyword evidence="5" id="KW-0175">Coiled coil</keyword>
<comment type="caution">
    <text evidence="8">The sequence shown here is derived from an EMBL/GenBank/DDBJ whole genome shotgun (WGS) entry which is preliminary data.</text>
</comment>
<dbReference type="InterPro" id="IPR050534">
    <property type="entry name" value="Coronavir_polyprotein_1ab"/>
</dbReference>
<dbReference type="InterPro" id="IPR027417">
    <property type="entry name" value="P-loop_NTPase"/>
</dbReference>
<dbReference type="EMBL" id="MDYP01000017">
    <property type="protein sequence ID" value="OQE06665.1"/>
    <property type="molecule type" value="Genomic_DNA"/>
</dbReference>
<dbReference type="Pfam" id="PF13087">
    <property type="entry name" value="AAA_12"/>
    <property type="match status" value="1"/>
</dbReference>
<reference evidence="9" key="1">
    <citation type="journal article" date="2017" name="Nat. Microbiol.">
        <title>Global analysis of biosynthetic gene clusters reveals vast potential of secondary metabolite production in Penicillium species.</title>
        <authorList>
            <person name="Nielsen J.C."/>
            <person name="Grijseels S."/>
            <person name="Prigent S."/>
            <person name="Ji B."/>
            <person name="Dainat J."/>
            <person name="Nielsen K.F."/>
            <person name="Frisvad J.C."/>
            <person name="Workman M."/>
            <person name="Nielsen J."/>
        </authorList>
    </citation>
    <scope>NUCLEOTIDE SEQUENCE [LARGE SCALE GENOMIC DNA]</scope>
    <source>
        <strain evidence="9">IBT 29486</strain>
    </source>
</reference>
<keyword evidence="2" id="KW-0378">Hydrolase</keyword>
<accession>A0A1V6RY30</accession>
<dbReference type="GO" id="GO:0005524">
    <property type="term" value="F:ATP binding"/>
    <property type="evidence" value="ECO:0007669"/>
    <property type="project" value="UniProtKB-KW"/>
</dbReference>